<keyword evidence="5" id="KW-1133">Transmembrane helix</keyword>
<evidence type="ECO:0000313" key="9">
    <source>
        <dbReference type="Proteomes" id="UP000886829"/>
    </source>
</evidence>
<evidence type="ECO:0000256" key="5">
    <source>
        <dbReference type="SAM" id="Phobius"/>
    </source>
</evidence>
<proteinExistence type="inferred from homology"/>
<dbReference type="SMART" id="SM00283">
    <property type="entry name" value="MA"/>
    <property type="match status" value="1"/>
</dbReference>
<evidence type="ECO:0000259" key="6">
    <source>
        <dbReference type="PROSITE" id="PS50111"/>
    </source>
</evidence>
<dbReference type="PRINTS" id="PR00260">
    <property type="entry name" value="CHEMTRNSDUCR"/>
</dbReference>
<reference evidence="8" key="1">
    <citation type="journal article" date="2021" name="PeerJ">
        <title>Extensive microbial diversity within the chicken gut microbiome revealed by metagenomics and culture.</title>
        <authorList>
            <person name="Gilroy R."/>
            <person name="Ravi A."/>
            <person name="Getino M."/>
            <person name="Pursley I."/>
            <person name="Horton D.L."/>
            <person name="Alikhan N.F."/>
            <person name="Baker D."/>
            <person name="Gharbi K."/>
            <person name="Hall N."/>
            <person name="Watson M."/>
            <person name="Adriaenssens E.M."/>
            <person name="Foster-Nyarko E."/>
            <person name="Jarju S."/>
            <person name="Secka A."/>
            <person name="Antonio M."/>
            <person name="Oren A."/>
            <person name="Chaudhuri R.R."/>
            <person name="La Ragione R."/>
            <person name="Hildebrand F."/>
            <person name="Pallen M.J."/>
        </authorList>
    </citation>
    <scope>NUCLEOTIDE SEQUENCE</scope>
    <source>
        <strain evidence="8">USASDec5-558</strain>
    </source>
</reference>
<dbReference type="PANTHER" id="PTHR32089:SF112">
    <property type="entry name" value="LYSOZYME-LIKE PROTEIN-RELATED"/>
    <property type="match status" value="1"/>
</dbReference>
<feature type="domain" description="HAMP" evidence="7">
    <location>
        <begin position="219"/>
        <end position="271"/>
    </location>
</feature>
<evidence type="ECO:0000256" key="1">
    <source>
        <dbReference type="ARBA" id="ARBA00004370"/>
    </source>
</evidence>
<evidence type="ECO:0000256" key="3">
    <source>
        <dbReference type="ARBA" id="ARBA00029447"/>
    </source>
</evidence>
<feature type="domain" description="Methyl-accepting transducer" evidence="6">
    <location>
        <begin position="276"/>
        <end position="512"/>
    </location>
</feature>
<dbReference type="PROSITE" id="PS50885">
    <property type="entry name" value="HAMP"/>
    <property type="match status" value="1"/>
</dbReference>
<dbReference type="FunFam" id="1.10.287.950:FF:000001">
    <property type="entry name" value="Methyl-accepting chemotaxis sensory transducer"/>
    <property type="match status" value="1"/>
</dbReference>
<protein>
    <submittedName>
        <fullName evidence="8">Methyl-accepting chemotaxis protein</fullName>
    </submittedName>
</protein>
<comment type="similarity">
    <text evidence="3">Belongs to the methyl-accepting chemotaxis (MCP) protein family.</text>
</comment>
<dbReference type="CDD" id="cd11386">
    <property type="entry name" value="MCP_signal"/>
    <property type="match status" value="1"/>
</dbReference>
<dbReference type="Proteomes" id="UP000886829">
    <property type="component" value="Unassembled WGS sequence"/>
</dbReference>
<feature type="transmembrane region" description="Helical" evidence="5">
    <location>
        <begin position="195"/>
        <end position="217"/>
    </location>
</feature>
<comment type="subcellular location">
    <subcellularLocation>
        <location evidence="1">Membrane</location>
    </subcellularLocation>
</comment>
<dbReference type="PROSITE" id="PS50111">
    <property type="entry name" value="CHEMOTAXIS_TRANSDUC_2"/>
    <property type="match status" value="1"/>
</dbReference>
<dbReference type="Pfam" id="PF00015">
    <property type="entry name" value="MCPsignal"/>
    <property type="match status" value="1"/>
</dbReference>
<reference evidence="8" key="2">
    <citation type="submission" date="2021-04" db="EMBL/GenBank/DDBJ databases">
        <authorList>
            <person name="Gilroy R."/>
        </authorList>
    </citation>
    <scope>NUCLEOTIDE SEQUENCE</scope>
    <source>
        <strain evidence="8">USASDec5-558</strain>
    </source>
</reference>
<dbReference type="SUPFAM" id="SSF58104">
    <property type="entry name" value="Methyl-accepting chemotaxis protein (MCP) signaling domain"/>
    <property type="match status" value="1"/>
</dbReference>
<dbReference type="PANTHER" id="PTHR32089">
    <property type="entry name" value="METHYL-ACCEPTING CHEMOTAXIS PROTEIN MCPB"/>
    <property type="match status" value="1"/>
</dbReference>
<dbReference type="InterPro" id="IPR003660">
    <property type="entry name" value="HAMP_dom"/>
</dbReference>
<name>A0A9D1WDS2_9GAMM</name>
<dbReference type="Gene3D" id="1.10.287.950">
    <property type="entry name" value="Methyl-accepting chemotaxis protein"/>
    <property type="match status" value="1"/>
</dbReference>
<comment type="caution">
    <text evidence="8">The sequence shown here is derived from an EMBL/GenBank/DDBJ whole genome shotgun (WGS) entry which is preliminary data.</text>
</comment>
<dbReference type="EMBL" id="DXEV01000133">
    <property type="protein sequence ID" value="HIX57153.1"/>
    <property type="molecule type" value="Genomic_DNA"/>
</dbReference>
<evidence type="ECO:0000256" key="4">
    <source>
        <dbReference type="PROSITE-ProRule" id="PRU00284"/>
    </source>
</evidence>
<keyword evidence="5" id="KW-0812">Transmembrane</keyword>
<keyword evidence="2 4" id="KW-0807">Transducer</keyword>
<evidence type="ECO:0000259" key="7">
    <source>
        <dbReference type="PROSITE" id="PS50885"/>
    </source>
</evidence>
<dbReference type="GO" id="GO:0004888">
    <property type="term" value="F:transmembrane signaling receptor activity"/>
    <property type="evidence" value="ECO:0007669"/>
    <property type="project" value="InterPro"/>
</dbReference>
<evidence type="ECO:0000256" key="2">
    <source>
        <dbReference type="ARBA" id="ARBA00023224"/>
    </source>
</evidence>
<keyword evidence="5" id="KW-0472">Membrane</keyword>
<feature type="transmembrane region" description="Helical" evidence="5">
    <location>
        <begin position="12"/>
        <end position="34"/>
    </location>
</feature>
<evidence type="ECO:0000313" key="8">
    <source>
        <dbReference type="EMBL" id="HIX57153.1"/>
    </source>
</evidence>
<dbReference type="GO" id="GO:0016020">
    <property type="term" value="C:membrane"/>
    <property type="evidence" value="ECO:0007669"/>
    <property type="project" value="UniProtKB-SubCell"/>
</dbReference>
<dbReference type="AlphaFoldDB" id="A0A9D1WDS2"/>
<dbReference type="InterPro" id="IPR004089">
    <property type="entry name" value="MCPsignal_dom"/>
</dbReference>
<sequence length="568" mass="62576">MFDWFLNLSSKIKLFVLSSSLIAMIIIVAAIGYVSNLQSINAAQEIATVINRSSVRVNNMLSTLRDFDNRNVSFLSDATSSSQSTEQYKSEMTSRLTEIASAARIMNPERIGDLQSSPEYRQRILNIKERMDTLEEMFNNELMDQIETSRYAGSLFYFQKVRPLLAETYNDCSFLLDTQHKLVVELGINGSKMTLAYIGCIVALIAVVFGSILSWAICSYITSCIIRLGNFIREMNQGNFDFVISKYHKDDFGQIIDNMREMRDNMNSALTLVKENSAKTENSLHQIVTLAQDIVEKVGDCEGKTINVSAASEEMLSTTQDIAKNCEDASNLSNDTKNIIADGVTKIQQTIEAIRRQSEEIHNNSLAVEKVAKRSLDINSIVNTIEEIAAQTNLLALNAAIEAARAGEAGRGFAVVADEVRALASRTASSTQEIADMVADIQKDAAAASSSINNSVISMEDTSHNTVEVENTMHDIVEHVNSVNMQITQIASAAEEQTAATNEISMHIHGITTLTQDANTQAQNTQNIISETVGNIHELQDSLSFFKLAADIQANTVSAKAKKVNRNF</sequence>
<gene>
    <name evidence="8" type="ORF">H9850_06745</name>
</gene>
<accession>A0A9D1WDS2</accession>
<organism evidence="8 9">
    <name type="scientific">Candidatus Anaerobiospirillum pullistercoris</name>
    <dbReference type="NCBI Taxonomy" id="2838452"/>
    <lineage>
        <taxon>Bacteria</taxon>
        <taxon>Pseudomonadati</taxon>
        <taxon>Pseudomonadota</taxon>
        <taxon>Gammaproteobacteria</taxon>
        <taxon>Aeromonadales</taxon>
        <taxon>Succinivibrionaceae</taxon>
        <taxon>Anaerobiospirillum</taxon>
    </lineage>
</organism>
<dbReference type="GO" id="GO:0006935">
    <property type="term" value="P:chemotaxis"/>
    <property type="evidence" value="ECO:0007669"/>
    <property type="project" value="InterPro"/>
</dbReference>
<dbReference type="GO" id="GO:0007165">
    <property type="term" value="P:signal transduction"/>
    <property type="evidence" value="ECO:0007669"/>
    <property type="project" value="UniProtKB-KW"/>
</dbReference>
<dbReference type="InterPro" id="IPR004090">
    <property type="entry name" value="Chemotax_Me-accpt_rcpt"/>
</dbReference>